<organism evidence="2">
    <name type="scientific">Naegleria gruberi</name>
    <name type="common">Amoeba</name>
    <dbReference type="NCBI Taxonomy" id="5762"/>
    <lineage>
        <taxon>Eukaryota</taxon>
        <taxon>Discoba</taxon>
        <taxon>Heterolobosea</taxon>
        <taxon>Tetramitia</taxon>
        <taxon>Eutetramitia</taxon>
        <taxon>Vahlkampfiidae</taxon>
        <taxon>Naegleria</taxon>
    </lineage>
</organism>
<accession>D2W5G0</accession>
<dbReference type="InParanoid" id="D2W5G0"/>
<protein>
    <submittedName>
        <fullName evidence="1">Predicted protein</fullName>
    </submittedName>
</protein>
<dbReference type="VEuPathDB" id="AmoebaDB:NAEGRDRAFT_76652"/>
<dbReference type="OrthoDB" id="10480723at2759"/>
<keyword evidence="2" id="KW-1185">Reference proteome</keyword>
<dbReference type="EMBL" id="GG739066">
    <property type="protein sequence ID" value="EFC35689.1"/>
    <property type="molecule type" value="Genomic_DNA"/>
</dbReference>
<reference evidence="1 2" key="1">
    <citation type="journal article" date="2010" name="Cell">
        <title>The genome of Naegleria gruberi illuminates early eukaryotic versatility.</title>
        <authorList>
            <person name="Fritz-Laylin L.K."/>
            <person name="Prochnik S.E."/>
            <person name="Ginger M.L."/>
            <person name="Dacks J.B."/>
            <person name="Carpenter M.L."/>
            <person name="Field M.C."/>
            <person name="Kuo A."/>
            <person name="Paredez A."/>
            <person name="Chapman J."/>
            <person name="Pham J."/>
            <person name="Shu S."/>
            <person name="Neupane R."/>
            <person name="Cipriano M."/>
            <person name="Mancuso J."/>
            <person name="Tu H."/>
            <person name="Salamov A."/>
            <person name="Lindquist E."/>
            <person name="Shapiro H."/>
            <person name="Lucas S."/>
            <person name="Grigoriev I.V."/>
            <person name="Cande W.Z."/>
            <person name="Fulton C."/>
            <person name="Rokhsar D.S."/>
            <person name="Dawson S.C."/>
        </authorList>
    </citation>
    <scope>NUCLEOTIDE SEQUENCE [LARGE SCALE GENOMIC DNA]</scope>
    <source>
        <strain evidence="1 2">NEG-M</strain>
    </source>
</reference>
<sequence>MARSHKQCPSAVAGCKCCSTFGIKYHREKHLSQRSSKRKTKEFLNDSSRHISDALPSREYVHSDVRLVRHVEKYVDLKDYLSYLECYDEERNEGLRNIEKQVKNEMMEEWKLMKPSHVVKKAIKKLEREGEFTIFDNQEIELPKECKKRIVTWENQARQIIREAKKYEQTGSLSSFNSYRIVMKK</sequence>
<proteinExistence type="predicted"/>
<dbReference type="AlphaFoldDB" id="D2W5G0"/>
<dbReference type="RefSeq" id="XP_002668433.1">
    <property type="nucleotide sequence ID" value="XM_002668387.1"/>
</dbReference>
<gene>
    <name evidence="1" type="ORF">NAEGRDRAFT_76652</name>
</gene>
<dbReference type="KEGG" id="ngr:NAEGRDRAFT_76652"/>
<evidence type="ECO:0000313" key="2">
    <source>
        <dbReference type="Proteomes" id="UP000006671"/>
    </source>
</evidence>
<evidence type="ECO:0000313" key="1">
    <source>
        <dbReference type="EMBL" id="EFC35689.1"/>
    </source>
</evidence>
<dbReference type="GeneID" id="8861815"/>
<dbReference type="Proteomes" id="UP000006671">
    <property type="component" value="Unassembled WGS sequence"/>
</dbReference>
<name>D2W5G0_NAEGR</name>